<reference evidence="1 2" key="1">
    <citation type="submission" date="2019-08" db="EMBL/GenBank/DDBJ databases">
        <title>In-depth cultivation of the pig gut microbiome towards novel bacterial diversity and tailored functional studies.</title>
        <authorList>
            <person name="Wylensek D."/>
            <person name="Hitch T.C.A."/>
            <person name="Clavel T."/>
        </authorList>
    </citation>
    <scope>NUCLEOTIDE SEQUENCE [LARGE SCALE GENOMIC DNA]</scope>
    <source>
        <strain evidence="1 2">WCA-389-WT-23D1</strain>
    </source>
</reference>
<name>A0A7X2NNH1_9CLOT</name>
<evidence type="ECO:0008006" key="3">
    <source>
        <dbReference type="Google" id="ProtNLM"/>
    </source>
</evidence>
<comment type="caution">
    <text evidence="1">The sequence shown here is derived from an EMBL/GenBank/DDBJ whole genome shotgun (WGS) entry which is preliminary data.</text>
</comment>
<sequence length="206" mass="22406">MKGGSRKKVESFRMRLKRGILIPALAAVFLAAGMAGGTVAWMIAGTDEVVNTFKPVEVTDEIEEVFDNQIKENVKIRNTGDIAAYVRVVLVPAWVDADGNIAAQKPDEGDYEIDINETDWFSVATDGITFWYCKTNVEADAESPVLIKSCRPLDSEHGMDGSPLHFQLKVISSSIQAEPDRAVHEAWPAVKVSDGELVLVTSGVGN</sequence>
<dbReference type="Proteomes" id="UP000429958">
    <property type="component" value="Unassembled WGS sequence"/>
</dbReference>
<organism evidence="1 2">
    <name type="scientific">Clostridium porci</name>
    <dbReference type="NCBI Taxonomy" id="2605778"/>
    <lineage>
        <taxon>Bacteria</taxon>
        <taxon>Bacillati</taxon>
        <taxon>Bacillota</taxon>
        <taxon>Clostridia</taxon>
        <taxon>Eubacteriales</taxon>
        <taxon>Clostridiaceae</taxon>
        <taxon>Clostridium</taxon>
    </lineage>
</organism>
<proteinExistence type="predicted"/>
<gene>
    <name evidence="1" type="ORF">FYJ39_13390</name>
</gene>
<evidence type="ECO:0000313" key="1">
    <source>
        <dbReference type="EMBL" id="MSS37543.1"/>
    </source>
</evidence>
<accession>A0A7X2NNH1</accession>
<dbReference type="RefSeq" id="WP_154472993.1">
    <property type="nucleotide sequence ID" value="NZ_VUMD01000012.1"/>
</dbReference>
<evidence type="ECO:0000313" key="2">
    <source>
        <dbReference type="Proteomes" id="UP000429958"/>
    </source>
</evidence>
<protein>
    <recommendedName>
        <fullName evidence="3">Camelysin metallo-endopeptidase</fullName>
    </recommendedName>
</protein>
<keyword evidence="2" id="KW-1185">Reference proteome</keyword>
<dbReference type="AlphaFoldDB" id="A0A7X2NNH1"/>
<dbReference type="EMBL" id="VUMD01000012">
    <property type="protein sequence ID" value="MSS37543.1"/>
    <property type="molecule type" value="Genomic_DNA"/>
</dbReference>